<feature type="region of interest" description="Disordered" evidence="1">
    <location>
        <begin position="123"/>
        <end position="167"/>
    </location>
</feature>
<feature type="compositionally biased region" description="Basic and acidic residues" evidence="1">
    <location>
        <begin position="138"/>
        <end position="148"/>
    </location>
</feature>
<feature type="compositionally biased region" description="Acidic residues" evidence="1">
    <location>
        <begin position="306"/>
        <end position="316"/>
    </location>
</feature>
<feature type="domain" description="DUF8073" evidence="3">
    <location>
        <begin position="210"/>
        <end position="250"/>
    </location>
</feature>
<feature type="domain" description="DUF8073" evidence="4">
    <location>
        <begin position="5"/>
        <end position="115"/>
    </location>
</feature>
<gene>
    <name evidence="5" type="ORF">MW046_16120</name>
</gene>
<feature type="region of interest" description="Disordered" evidence="1">
    <location>
        <begin position="255"/>
        <end position="316"/>
    </location>
</feature>
<dbReference type="InterPro" id="IPR058809">
    <property type="entry name" value="DUF8073_M"/>
</dbReference>
<dbReference type="Pfam" id="PF26272">
    <property type="entry name" value="DUF8073_N"/>
    <property type="match status" value="1"/>
</dbReference>
<keyword evidence="5" id="KW-0614">Plasmid</keyword>
<organism evidence="5 6">
    <name type="scientific">Halocatena salina</name>
    <dbReference type="NCBI Taxonomy" id="2934340"/>
    <lineage>
        <taxon>Archaea</taxon>
        <taxon>Methanobacteriati</taxon>
        <taxon>Methanobacteriota</taxon>
        <taxon>Stenosarchaea group</taxon>
        <taxon>Halobacteria</taxon>
        <taxon>Halobacteriales</taxon>
        <taxon>Natronomonadaceae</taxon>
        <taxon>Halocatena</taxon>
    </lineage>
</organism>
<feature type="compositionally biased region" description="Acidic residues" evidence="1">
    <location>
        <begin position="261"/>
        <end position="270"/>
    </location>
</feature>
<dbReference type="KEGG" id="haad:MW046_16120"/>
<evidence type="ECO:0000259" key="4">
    <source>
        <dbReference type="Pfam" id="PF26272"/>
    </source>
</evidence>
<evidence type="ECO:0000313" key="5">
    <source>
        <dbReference type="EMBL" id="UPM44907.1"/>
    </source>
</evidence>
<dbReference type="Pfam" id="PF26271">
    <property type="entry name" value="DUF8073_M"/>
    <property type="match status" value="1"/>
</dbReference>
<proteinExistence type="predicted"/>
<dbReference type="GeneID" id="71929605"/>
<reference evidence="5" key="1">
    <citation type="submission" date="2022-04" db="EMBL/GenBank/DDBJ databases">
        <title>Halocatena sp. nov., isolated from a salt lake.</title>
        <authorList>
            <person name="Cui H.-L."/>
        </authorList>
    </citation>
    <scope>NUCLEOTIDE SEQUENCE</scope>
    <source>
        <strain evidence="5">AD-1</strain>
        <plasmid evidence="5">unnamed2</plasmid>
    </source>
</reference>
<dbReference type="InterPro" id="IPR058810">
    <property type="entry name" value="DUF8073_C"/>
</dbReference>
<geneLocation type="plasmid" evidence="5 6">
    <name>unnamed2</name>
</geneLocation>
<name>A0A8U0AAT7_9EURY</name>
<dbReference type="RefSeq" id="WP_247995561.1">
    <property type="nucleotide sequence ID" value="NZ_CP096021.1"/>
</dbReference>
<feature type="domain" description="DUF8073" evidence="2">
    <location>
        <begin position="340"/>
        <end position="403"/>
    </location>
</feature>
<evidence type="ECO:0000313" key="6">
    <source>
        <dbReference type="Proteomes" id="UP000831768"/>
    </source>
</evidence>
<dbReference type="Proteomes" id="UP000831768">
    <property type="component" value="Plasmid unnamed2"/>
</dbReference>
<evidence type="ECO:0000256" key="1">
    <source>
        <dbReference type="SAM" id="MobiDB-lite"/>
    </source>
</evidence>
<sequence>MGATTSFQKLTRLIQQYESDGGCVKRVEAEATEMQTEAGMNVTLDVPVSLCSVDESETTTAPTAATITEDGGLQVEFSSSVLPTLDDYISGDTTVNTEAVRIADDGTVVTTFAVVFGTEMEAGHADAGSTDSDSQARTVDRTDQENRTTDSASYESTPTSETSDNVAAKSNEVDHHDHDLIAAGTEDSENDQTEIERKLKAARNENLQPYDDTEYLQCLYDSFDTFTEMTENIEMDVASETVRRYMTEAGVHKPSSYNIIDETDEDDEEATNVASTDSHGGSDKTDAQTAAKGVNDDNGTAGESTAGEESDVEPEDPIESVFNKPLVADGIGLPDDIEIEELVDAIESSMTVHQMQRQLGLSRERTQNVLSELNLLDLVVRRIAHDPDREVSRVEIADRIRSSASSAC</sequence>
<accession>A0A8U0AAT7</accession>
<dbReference type="Pfam" id="PF26270">
    <property type="entry name" value="DUF8073_C"/>
    <property type="match status" value="1"/>
</dbReference>
<dbReference type="InterPro" id="IPR058811">
    <property type="entry name" value="DUF8073_N"/>
</dbReference>
<protein>
    <submittedName>
        <fullName evidence="5">Uncharacterized protein</fullName>
    </submittedName>
</protein>
<evidence type="ECO:0000259" key="3">
    <source>
        <dbReference type="Pfam" id="PF26271"/>
    </source>
</evidence>
<dbReference type="EMBL" id="CP096021">
    <property type="protein sequence ID" value="UPM44907.1"/>
    <property type="molecule type" value="Genomic_DNA"/>
</dbReference>
<dbReference type="AlphaFoldDB" id="A0A8U0AAT7"/>
<feature type="compositionally biased region" description="Polar residues" evidence="1">
    <location>
        <begin position="149"/>
        <end position="165"/>
    </location>
</feature>
<evidence type="ECO:0000259" key="2">
    <source>
        <dbReference type="Pfam" id="PF26270"/>
    </source>
</evidence>
<keyword evidence="6" id="KW-1185">Reference proteome</keyword>